<dbReference type="SUPFAM" id="SSF53448">
    <property type="entry name" value="Nucleotide-diphospho-sugar transferases"/>
    <property type="match status" value="1"/>
</dbReference>
<dbReference type="InterPro" id="IPR029044">
    <property type="entry name" value="Nucleotide-diphossugar_trans"/>
</dbReference>
<gene>
    <name evidence="1" type="ORF">DSLASN_45220</name>
</gene>
<evidence type="ECO:0000313" key="2">
    <source>
        <dbReference type="Proteomes" id="UP001320148"/>
    </source>
</evidence>
<name>A0ABM7PMY4_9BACT</name>
<reference evidence="1 2" key="1">
    <citation type="submission" date="2021-02" db="EMBL/GenBank/DDBJ databases">
        <title>Complete genome of Desulfoluna sp. strain ASN36.</title>
        <authorList>
            <person name="Takahashi A."/>
            <person name="Kojima H."/>
            <person name="Fukui M."/>
        </authorList>
    </citation>
    <scope>NUCLEOTIDE SEQUENCE [LARGE SCALE GENOMIC DNA]</scope>
    <source>
        <strain evidence="1 2">ASN36</strain>
    </source>
</reference>
<dbReference type="Gene3D" id="3.90.550.10">
    <property type="entry name" value="Spore Coat Polysaccharide Biosynthesis Protein SpsA, Chain A"/>
    <property type="match status" value="1"/>
</dbReference>
<dbReference type="RefSeq" id="WP_236890254.1">
    <property type="nucleotide sequence ID" value="NZ_AP024488.1"/>
</dbReference>
<dbReference type="PANTHER" id="PTHR36529">
    <property type="entry name" value="SLL1095 PROTEIN"/>
    <property type="match status" value="1"/>
</dbReference>
<dbReference type="Pfam" id="PF09837">
    <property type="entry name" value="DUF2064"/>
    <property type="match status" value="1"/>
</dbReference>
<dbReference type="EMBL" id="AP024488">
    <property type="protein sequence ID" value="BCS98890.1"/>
    <property type="molecule type" value="Genomic_DNA"/>
</dbReference>
<accession>A0ABM7PMY4</accession>
<sequence>MPLLILFVKVPEYGRVKTRLATAVGQEMALALYKHFVETTLARLAPFTPLRIEYTPEKKEGFLGPWLTGPHEVQSQKGEDLGKRMSHALTRAFEDGHRKAVIVGGDAPDLPVRLVHEAFEALESSDTVFVPVSDGGYCLVGARKGALFAPMFEGMRWSHSHVMEETVKRAKAHKISVRLLSGWHDIDTPEDFLAFVKRNEHTPEFPSLYTKAARLISDGGGWPHVDEHGHADAGEAPCP</sequence>
<evidence type="ECO:0008006" key="3">
    <source>
        <dbReference type="Google" id="ProtNLM"/>
    </source>
</evidence>
<dbReference type="InterPro" id="IPR018641">
    <property type="entry name" value="Trfase_1_rSAM/seldom-assoc"/>
</dbReference>
<protein>
    <recommendedName>
        <fullName evidence="3">Glycosyltransferase</fullName>
    </recommendedName>
</protein>
<dbReference type="PANTHER" id="PTHR36529:SF1">
    <property type="entry name" value="GLYCOSYLTRANSFERASE"/>
    <property type="match status" value="1"/>
</dbReference>
<organism evidence="1 2">
    <name type="scientific">Desulfoluna limicola</name>
    <dbReference type="NCBI Taxonomy" id="2810562"/>
    <lineage>
        <taxon>Bacteria</taxon>
        <taxon>Pseudomonadati</taxon>
        <taxon>Thermodesulfobacteriota</taxon>
        <taxon>Desulfobacteria</taxon>
        <taxon>Desulfobacterales</taxon>
        <taxon>Desulfolunaceae</taxon>
        <taxon>Desulfoluna</taxon>
    </lineage>
</organism>
<dbReference type="Proteomes" id="UP001320148">
    <property type="component" value="Chromosome"/>
</dbReference>
<dbReference type="NCBIfam" id="TIGR04282">
    <property type="entry name" value="glyco_like_cofC"/>
    <property type="match status" value="1"/>
</dbReference>
<evidence type="ECO:0000313" key="1">
    <source>
        <dbReference type="EMBL" id="BCS98890.1"/>
    </source>
</evidence>
<keyword evidence="2" id="KW-1185">Reference proteome</keyword>
<proteinExistence type="predicted"/>